<dbReference type="Pfam" id="PF01814">
    <property type="entry name" value="Hemerythrin"/>
    <property type="match status" value="1"/>
</dbReference>
<evidence type="ECO:0000313" key="4">
    <source>
        <dbReference type="Proteomes" id="UP000296374"/>
    </source>
</evidence>
<evidence type="ECO:0000259" key="2">
    <source>
        <dbReference type="Pfam" id="PF01814"/>
    </source>
</evidence>
<accession>A0A4P7HK91</accession>
<protein>
    <recommendedName>
        <fullName evidence="2">Hemerythrin-like domain-containing protein</fullName>
    </recommendedName>
</protein>
<dbReference type="Gene3D" id="1.20.120.520">
    <property type="entry name" value="nmb1532 protein domain like"/>
    <property type="match status" value="1"/>
</dbReference>
<feature type="region of interest" description="Disordered" evidence="1">
    <location>
        <begin position="1"/>
        <end position="20"/>
    </location>
</feature>
<dbReference type="KEGG" id="plia:E4191_04560"/>
<dbReference type="RefSeq" id="WP_135312353.1">
    <property type="nucleotide sequence ID" value="NZ_CP038439.1"/>
</dbReference>
<evidence type="ECO:0000256" key="1">
    <source>
        <dbReference type="SAM" id="MobiDB-lite"/>
    </source>
</evidence>
<name>A0A4P7HK91_9RHOB</name>
<dbReference type="InterPro" id="IPR012312">
    <property type="entry name" value="Hemerythrin-like"/>
</dbReference>
<evidence type="ECO:0000313" key="3">
    <source>
        <dbReference type="EMBL" id="QBX34060.1"/>
    </source>
</evidence>
<dbReference type="AlphaFoldDB" id="A0A4P7HK91"/>
<proteinExistence type="predicted"/>
<feature type="domain" description="Hemerythrin-like" evidence="2">
    <location>
        <begin position="95"/>
        <end position="183"/>
    </location>
</feature>
<reference evidence="4" key="1">
    <citation type="submission" date="2019-03" db="EMBL/GenBank/DDBJ databases">
        <authorList>
            <person name="Li J."/>
        </authorList>
    </citation>
    <scope>NUCLEOTIDE SEQUENCE [LARGE SCALE GENOMIC DNA]</scope>
    <source>
        <strain evidence="4">2251</strain>
    </source>
</reference>
<sequence length="194" mass="20715">MTEATRGPMTLDELEDAAARPAPPAYPAITRAERAHGRRLAAIHDMYRAELDGVARLLSQIRARVAQPGELAPALAGTQLARNMAMFGTACGRDCALLQNHHDIEEQWMFPALSSAGGAALAPVIARLMAEHRLIHALIGDLHQAAEALVADPGAAAFARCAEGFAALDRAIRSHFGYEETVLEEPLGALRVPI</sequence>
<dbReference type="Proteomes" id="UP000296374">
    <property type="component" value="Chromosome"/>
</dbReference>
<dbReference type="EMBL" id="CP038439">
    <property type="protein sequence ID" value="QBX34060.1"/>
    <property type="molecule type" value="Genomic_DNA"/>
</dbReference>
<organism evidence="3 4">
    <name type="scientific">Paracoccus liaowanqingii</name>
    <dbReference type="NCBI Taxonomy" id="2560053"/>
    <lineage>
        <taxon>Bacteria</taxon>
        <taxon>Pseudomonadati</taxon>
        <taxon>Pseudomonadota</taxon>
        <taxon>Alphaproteobacteria</taxon>
        <taxon>Rhodobacterales</taxon>
        <taxon>Paracoccaceae</taxon>
        <taxon>Paracoccus</taxon>
    </lineage>
</organism>
<gene>
    <name evidence="3" type="ORF">E4191_04560</name>
</gene>